<evidence type="ECO:0000256" key="2">
    <source>
        <dbReference type="ARBA" id="ARBA00022525"/>
    </source>
</evidence>
<dbReference type="GO" id="GO:0005576">
    <property type="term" value="C:extracellular region"/>
    <property type="evidence" value="ECO:0007669"/>
    <property type="project" value="UniProtKB-SubCell"/>
</dbReference>
<dbReference type="PROSITE" id="PS00138">
    <property type="entry name" value="SUBTILASE_SER"/>
    <property type="match status" value="1"/>
</dbReference>
<proteinExistence type="inferred from homology"/>
<dbReference type="SUPFAM" id="SSF52743">
    <property type="entry name" value="Subtilisin-like"/>
    <property type="match status" value="1"/>
</dbReference>
<evidence type="ECO:0000313" key="10">
    <source>
        <dbReference type="EMBL" id="EGY29701.1"/>
    </source>
</evidence>
<dbReference type="InterPro" id="IPR036852">
    <property type="entry name" value="Peptidase_S8/S53_dom_sf"/>
</dbReference>
<evidence type="ECO:0000256" key="4">
    <source>
        <dbReference type="ARBA" id="ARBA00022801"/>
    </source>
</evidence>
<name>G2GX26_9ENTR</name>
<sequence length="2262" mass="242713">MNDKQPEDDMSIYKSSIEFTFKMSSELAGEGTKLAAEAMRDSFELARKSGDLAAILATSAGAMKLKLIHIGIVNGEDIYKLVAAFNSNDPAGVAKVTYVVAAGALAGSVTKLAFVPLKLTTPLGKIASWVAPAITGYAAGKWADNDWDNVRKSSESGKAVTYQIGKLFSLEVKAEGFNAPSLISDETHFALAKNISRLVSVGVGLGDKLTKGITDVNRYLREASVWSDLNFKPVPFHDYSVKSGDTLTHIAKRNNISLRELLKLNPEIKNPNFIKTGEKIKLPDVKNDFLLSVDNKAERANNKNFDPIENTNRVSSGVVASGGSWSLLFDPARLNIDNLLLNANPSGNDPLAKTVFNPNYHIDNTINAAIGNILSDGYRPGNGNLAKSVFDPKYLLKDNIPTPKETMSHFCWINSLSLLSKQTFPTDPLVLDLNDDGVRLTDYASSPILFDIDNDGGELEETGWVSPEDGLLVHDLNKNGKIDNIGEIFSEYYAGKSGQTGEAGEKLFGHGFAALATLDSNNNRQFETQDQAWKEVRIWQDKNHNGQTDEGELLTLDQLKISAINLVAQIQSGELLDNNEVLARGTFTQNGAQKMVLAANFLANPRGHTFTAAEQGIKVVTGGDPRAGSVTAFVSRSDSGETLVADKLGVVNITGGKGDDTLTGNAKNNWLAGGLGSDTFFGGDGDDVLLIDAEDRPENIHGGAGRDIVYVLGDQGIYLDVFKAEVEMAIGGRGDDFFIANGNSTVYLQGGEGNDVLMGGTAADVLAGESGDDNLFAGAGNDVLRGHKGNDRLYGGLDDDLLEGGSGSDTLYGGDGDDILKGGAGDDFLDGGEGHDVVEFSGDLADYTFTKIRDGFLVSDQIAGRDGTDTIKNVEKANFKNISGIDITQTSENPYPVNDFLKKDKHSKVFGSSYSYTIGQTQLLGNDIDFHGDTLKIAGLSDVVGGTAILKNDGDIWFIPHRQFRGIPSFKYTITDSKGNPGLTVVETGTENRAEIRAQVFLIPSHLPDDPLLVEALHLAQTSVLPVWKHYTGKGVKIGQFEPSNEFSMGKELADFQHPELRENTDKNWLANHNPDEYVAVSDHATMVAGVMVGAKNHEGGIGVAHEATWGGHWIHKDEFSSLAMMKHYDVVNHSWGPSGSFDLKFLPTGLNSTPGAFIQALVKGRHGLGTVIVVGGGNKRTTGENTNYSNLSNTRHSITVGATSVEGDLSLLVKNSQPFSNPGASILVSAPGNNISTSSTPKTNKNETVFGDEKIKTQGTSFSAPIVSGIVALMLEANPDLGYRDIQDILAVSARKVKDGKTHWAENGSRTWNGGGMHISHDYGYGMVDAQAAVRLAENWTTQQTYLNETFLREQLLSGELNVALPDATPQGSGLYTHKLTVENSDIVIENVEIRVALTHAQAGDLTLKLISPVGTESVLMHRPGKAPGSHDSARGDKLFYNEDSLDYVFSSALLRGEQADGEWQLQVIDNIIGATGRFKNWSMNFYGKPGAANNQYIYTDEYTASEDRNTLHAANDGSDIINVAAISGTVQIDLQTGRCSLNVQPLTITQPNNIRKVVTGDFNDILTGNELNNILVGGRGDDRLFGEGGHDVLIGSQGNDILTGGGGNDDFVIDRVAGDKDIITDFTVGQDKLVLSGFKSLSTLNIEQQGENTLLELADGQRVQFNHIQATSLTKDCFVVSEEKVSIQKLNDATGYKMGTVGEMTLPNISGLHVWADFSGDKIFGGNRNDTLYGGPSADILVGEASTNSETGGNDIIYGGAGTDIVRGGPGDDTLYGGDGLDYLGGDAGNDILYLEGDDGGIPSLMEGAILDDITLNIGEALSGAAVTGGAGNDRFVLVNDPTLNNAQGLLKNLIMDFEVNNPKEKIDLSQFNATRSFTDLSFNTITFNGEGYLRVWIGSQEEKGSAYFTLKGITKKQLSAKNFIFNTSHVNRQAEFIGTNGNDRLIGNAGGNLLDGKGGIDILEGRSGNDTYLIANTQTHVIEVANGGHDRVKSSVTFTLPNHVEDIYLLGERAINAMGNTLNNRLIGNAADNQLDGKGGIDIMIGGKGNDTYFVDHELDRVIEHEDEGQDKVHSLVSFTLPSHVEILVLTGEASVNGTGNHLNNTIEGNAGHNCLLGGKGDDILSGHVGNDVLEGGIGNDTYFFTPGDGQDVIYDIAGSDKLVLDIDYKKLWFSYSGNDLIVAIIGTGDKITLADWKHESKAHHIERFEQKGGSYLDHSKIDHLINTMASFAPPPAGQTSLSNEYKRVLEPVITASWQ</sequence>
<dbReference type="Gene3D" id="3.10.350.10">
    <property type="entry name" value="LysM domain"/>
    <property type="match status" value="1"/>
</dbReference>
<dbReference type="GO" id="GO:0005509">
    <property type="term" value="F:calcium ion binding"/>
    <property type="evidence" value="ECO:0007669"/>
    <property type="project" value="InterPro"/>
</dbReference>
<dbReference type="InterPro" id="IPR008979">
    <property type="entry name" value="Galactose-bd-like_sf"/>
</dbReference>
<dbReference type="InterPro" id="IPR050557">
    <property type="entry name" value="RTX_toxin/Mannuronan_C5-epim"/>
</dbReference>
<evidence type="ECO:0000256" key="3">
    <source>
        <dbReference type="ARBA" id="ARBA00022670"/>
    </source>
</evidence>
<dbReference type="EMBL" id="AGCA01000061">
    <property type="protein sequence ID" value="EGY29701.1"/>
    <property type="molecule type" value="Genomic_DNA"/>
</dbReference>
<dbReference type="PROSITE" id="PS51892">
    <property type="entry name" value="SUBTILASE"/>
    <property type="match status" value="1"/>
</dbReference>
<keyword evidence="5" id="KW-0720">Serine protease</keyword>
<dbReference type="PROSITE" id="PS00330">
    <property type="entry name" value="HEMOLYSIN_CALCIUM"/>
    <property type="match status" value="5"/>
</dbReference>
<dbReference type="OrthoDB" id="1676884at2"/>
<evidence type="ECO:0000256" key="7">
    <source>
        <dbReference type="PROSITE-ProRule" id="PRU01240"/>
    </source>
</evidence>
<keyword evidence="4" id="KW-0378">Hydrolase</keyword>
<dbReference type="SUPFAM" id="SSF54106">
    <property type="entry name" value="LysM domain"/>
    <property type="match status" value="1"/>
</dbReference>
<keyword evidence="6" id="KW-0106">Calcium</keyword>
<dbReference type="InterPro" id="IPR036779">
    <property type="entry name" value="LysM_dom_sf"/>
</dbReference>
<evidence type="ECO:0000256" key="1">
    <source>
        <dbReference type="ARBA" id="ARBA00004613"/>
    </source>
</evidence>
<dbReference type="GO" id="GO:0006508">
    <property type="term" value="P:proteolysis"/>
    <property type="evidence" value="ECO:0007669"/>
    <property type="project" value="UniProtKB-KW"/>
</dbReference>
<dbReference type="CDD" id="cd00118">
    <property type="entry name" value="LysM"/>
    <property type="match status" value="1"/>
</dbReference>
<dbReference type="PATRIC" id="fig|1005043.3.peg.291"/>
<evidence type="ECO:0000259" key="9">
    <source>
        <dbReference type="PROSITE" id="PS51829"/>
    </source>
</evidence>
<reference evidence="10 11" key="1">
    <citation type="journal article" date="2012" name="Genome Res.">
        <title>Genomic basis of endosymbiont-conferred protection against an insect parasitoid.</title>
        <authorList>
            <person name="Hansen A.K."/>
            <person name="Vorburger C."/>
            <person name="Moran N.A."/>
        </authorList>
    </citation>
    <scope>NUCLEOTIDE SEQUENCE [LARGE SCALE GENOMIC DNA]</scope>
    <source>
        <strain evidence="11">R5.15</strain>
    </source>
</reference>
<feature type="domain" description="LysM" evidence="8">
    <location>
        <begin position="237"/>
        <end position="282"/>
    </location>
</feature>
<dbReference type="SUPFAM" id="SSF49785">
    <property type="entry name" value="Galactose-binding domain-like"/>
    <property type="match status" value="1"/>
</dbReference>
<dbReference type="Pfam" id="PF01483">
    <property type="entry name" value="P_proprotein"/>
    <property type="match status" value="1"/>
</dbReference>
<dbReference type="PANTHER" id="PTHR38340">
    <property type="entry name" value="S-LAYER PROTEIN"/>
    <property type="match status" value="1"/>
</dbReference>
<dbReference type="Pfam" id="PF00353">
    <property type="entry name" value="HemolysinCabind"/>
    <property type="match status" value="9"/>
</dbReference>
<evidence type="ECO:0000256" key="5">
    <source>
        <dbReference type="ARBA" id="ARBA00022825"/>
    </source>
</evidence>
<dbReference type="PROSITE" id="PS51829">
    <property type="entry name" value="P_HOMO_B"/>
    <property type="match status" value="1"/>
</dbReference>
<dbReference type="InterPro" id="IPR018511">
    <property type="entry name" value="Hemolysin-typ_Ca-bd_CS"/>
</dbReference>
<dbReference type="Gene3D" id="2.60.120.260">
    <property type="entry name" value="Galactose-binding domain-like"/>
    <property type="match status" value="1"/>
</dbReference>
<comment type="subcellular location">
    <subcellularLocation>
        <location evidence="1">Secreted</location>
    </subcellularLocation>
</comment>
<dbReference type="InterPro" id="IPR041690">
    <property type="entry name" value="Cadherin_5"/>
</dbReference>
<dbReference type="Pfam" id="PF17892">
    <property type="entry name" value="Cadherin_5"/>
    <property type="match status" value="1"/>
</dbReference>
<dbReference type="InterPro" id="IPR001343">
    <property type="entry name" value="Hemolysn_Ca-bd"/>
</dbReference>
<dbReference type="SMART" id="SM00257">
    <property type="entry name" value="LysM"/>
    <property type="match status" value="1"/>
</dbReference>
<dbReference type="Pfam" id="PF00082">
    <property type="entry name" value="Peptidase_S8"/>
    <property type="match status" value="1"/>
</dbReference>
<dbReference type="PANTHER" id="PTHR38340:SF1">
    <property type="entry name" value="S-LAYER PROTEIN"/>
    <property type="match status" value="1"/>
</dbReference>
<dbReference type="InterPro" id="IPR011049">
    <property type="entry name" value="Serralysin-like_metalloprot_C"/>
</dbReference>
<dbReference type="InterPro" id="IPR002884">
    <property type="entry name" value="P_dom"/>
</dbReference>
<dbReference type="Proteomes" id="UP000004116">
    <property type="component" value="Unassembled WGS sequence"/>
</dbReference>
<dbReference type="Gene3D" id="3.40.50.200">
    <property type="entry name" value="Peptidase S8/S53 domain"/>
    <property type="match status" value="1"/>
</dbReference>
<keyword evidence="11" id="KW-1185">Reference proteome</keyword>
<dbReference type="InterPro" id="IPR010566">
    <property type="entry name" value="Haemolys_ca-bd"/>
</dbReference>
<dbReference type="InterPro" id="IPR000209">
    <property type="entry name" value="Peptidase_S8/S53_dom"/>
</dbReference>
<keyword evidence="2" id="KW-0964">Secreted</keyword>
<evidence type="ECO:0000313" key="11">
    <source>
        <dbReference type="Proteomes" id="UP000004116"/>
    </source>
</evidence>
<dbReference type="Gene3D" id="2.150.10.10">
    <property type="entry name" value="Serralysin-like metalloprotease, C-terminal"/>
    <property type="match status" value="8"/>
</dbReference>
<feature type="domain" description="P/Homo B" evidence="9">
    <location>
        <begin position="1352"/>
        <end position="1493"/>
    </location>
</feature>
<protein>
    <submittedName>
        <fullName evidence="10">RTX toxin</fullName>
    </submittedName>
</protein>
<evidence type="ECO:0000259" key="8">
    <source>
        <dbReference type="PROSITE" id="PS51782"/>
    </source>
</evidence>
<dbReference type="Pfam" id="PF06594">
    <property type="entry name" value="HCBP_related"/>
    <property type="match status" value="1"/>
</dbReference>
<accession>G2GX26</accession>
<organism evidence="10 11">
    <name type="scientific">Candidatus Regiella insecticola 5.15</name>
    <dbReference type="NCBI Taxonomy" id="1005043"/>
    <lineage>
        <taxon>Bacteria</taxon>
        <taxon>Pseudomonadati</taxon>
        <taxon>Pseudomonadota</taxon>
        <taxon>Gammaproteobacteria</taxon>
        <taxon>Enterobacterales</taxon>
        <taxon>Enterobacteriaceae</taxon>
        <taxon>aphid secondary symbionts</taxon>
        <taxon>Candidatus Regiella</taxon>
    </lineage>
</organism>
<dbReference type="PROSITE" id="PS51782">
    <property type="entry name" value="LYSM"/>
    <property type="match status" value="1"/>
</dbReference>
<dbReference type="Pfam" id="PF01476">
    <property type="entry name" value="LysM"/>
    <property type="match status" value="1"/>
</dbReference>
<comment type="similarity">
    <text evidence="7">Belongs to the peptidase S8 family.</text>
</comment>
<dbReference type="InterPro" id="IPR023828">
    <property type="entry name" value="Peptidase_S8_Ser-AS"/>
</dbReference>
<dbReference type="InterPro" id="IPR018392">
    <property type="entry name" value="LysM"/>
</dbReference>
<comment type="caution">
    <text evidence="10">The sequence shown here is derived from an EMBL/GenBank/DDBJ whole genome shotgun (WGS) entry which is preliminary data.</text>
</comment>
<dbReference type="GO" id="GO:0004252">
    <property type="term" value="F:serine-type endopeptidase activity"/>
    <property type="evidence" value="ECO:0007669"/>
    <property type="project" value="InterPro"/>
</dbReference>
<keyword evidence="3" id="KW-0645">Protease</keyword>
<dbReference type="PRINTS" id="PR00313">
    <property type="entry name" value="CABNDNGRPT"/>
</dbReference>
<evidence type="ECO:0000256" key="6">
    <source>
        <dbReference type="ARBA" id="ARBA00022837"/>
    </source>
</evidence>
<dbReference type="SUPFAM" id="SSF51120">
    <property type="entry name" value="beta-Roll"/>
    <property type="match status" value="4"/>
</dbReference>
<comment type="caution">
    <text evidence="7">Lacks conserved residue(s) required for the propagation of feature annotation.</text>
</comment>
<gene>
    <name evidence="10" type="ORF">Rin_00023541</name>
</gene>